<feature type="region of interest" description="Disordered" evidence="1">
    <location>
        <begin position="1480"/>
        <end position="1499"/>
    </location>
</feature>
<evidence type="ECO:0000256" key="1">
    <source>
        <dbReference type="SAM" id="MobiDB-lite"/>
    </source>
</evidence>
<dbReference type="GO" id="GO:0007409">
    <property type="term" value="P:axonogenesis"/>
    <property type="evidence" value="ECO:0007669"/>
    <property type="project" value="TreeGrafter"/>
</dbReference>
<accession>A0AAW0SUR1</accession>
<feature type="region of interest" description="Disordered" evidence="1">
    <location>
        <begin position="1895"/>
        <end position="1945"/>
    </location>
</feature>
<feature type="domain" description="Spatacsin C-terminal" evidence="2">
    <location>
        <begin position="2185"/>
        <end position="2526"/>
    </location>
</feature>
<evidence type="ECO:0000259" key="2">
    <source>
        <dbReference type="Pfam" id="PF14649"/>
    </source>
</evidence>
<feature type="region of interest" description="Disordered" evidence="1">
    <location>
        <begin position="709"/>
        <end position="729"/>
    </location>
</feature>
<gene>
    <name evidence="3" type="ORF">O3P69_009635</name>
</gene>
<feature type="region of interest" description="Disordered" evidence="1">
    <location>
        <begin position="2339"/>
        <end position="2391"/>
    </location>
</feature>
<dbReference type="GO" id="GO:0048489">
    <property type="term" value="P:synaptic vesicle transport"/>
    <property type="evidence" value="ECO:0007669"/>
    <property type="project" value="TreeGrafter"/>
</dbReference>
<dbReference type="Pfam" id="PF14649">
    <property type="entry name" value="Spatacsin_C"/>
    <property type="match status" value="1"/>
</dbReference>
<organism evidence="3 4">
    <name type="scientific">Scylla paramamosain</name>
    <name type="common">Mud crab</name>
    <dbReference type="NCBI Taxonomy" id="85552"/>
    <lineage>
        <taxon>Eukaryota</taxon>
        <taxon>Metazoa</taxon>
        <taxon>Ecdysozoa</taxon>
        <taxon>Arthropoda</taxon>
        <taxon>Crustacea</taxon>
        <taxon>Multicrustacea</taxon>
        <taxon>Malacostraca</taxon>
        <taxon>Eumalacostraca</taxon>
        <taxon>Eucarida</taxon>
        <taxon>Decapoda</taxon>
        <taxon>Pleocyemata</taxon>
        <taxon>Brachyura</taxon>
        <taxon>Eubrachyura</taxon>
        <taxon>Portunoidea</taxon>
        <taxon>Portunidae</taxon>
        <taxon>Portuninae</taxon>
        <taxon>Scylla</taxon>
    </lineage>
</organism>
<evidence type="ECO:0000313" key="3">
    <source>
        <dbReference type="EMBL" id="KAK8379015.1"/>
    </source>
</evidence>
<dbReference type="GO" id="GO:0045202">
    <property type="term" value="C:synapse"/>
    <property type="evidence" value="ECO:0007669"/>
    <property type="project" value="TreeGrafter"/>
</dbReference>
<feature type="region of interest" description="Disordered" evidence="1">
    <location>
        <begin position="1788"/>
        <end position="1820"/>
    </location>
</feature>
<proteinExistence type="predicted"/>
<dbReference type="GO" id="GO:0030424">
    <property type="term" value="C:axon"/>
    <property type="evidence" value="ECO:0007669"/>
    <property type="project" value="TreeGrafter"/>
</dbReference>
<dbReference type="GO" id="GO:0007268">
    <property type="term" value="P:chemical synaptic transmission"/>
    <property type="evidence" value="ECO:0007669"/>
    <property type="project" value="TreeGrafter"/>
</dbReference>
<dbReference type="GO" id="GO:0005737">
    <property type="term" value="C:cytoplasm"/>
    <property type="evidence" value="ECO:0007669"/>
    <property type="project" value="TreeGrafter"/>
</dbReference>
<dbReference type="PANTHER" id="PTHR13650:SF0">
    <property type="entry name" value="SPATACSIN"/>
    <property type="match status" value="1"/>
</dbReference>
<reference evidence="3 4" key="1">
    <citation type="submission" date="2023-03" db="EMBL/GenBank/DDBJ databases">
        <title>High-quality genome of Scylla paramamosain provides insights in environmental adaptation.</title>
        <authorList>
            <person name="Zhang L."/>
        </authorList>
    </citation>
    <scope>NUCLEOTIDE SEQUENCE [LARGE SCALE GENOMIC DNA]</scope>
    <source>
        <strain evidence="3">LZ_2023a</strain>
        <tissue evidence="3">Muscle</tissue>
    </source>
</reference>
<dbReference type="GO" id="GO:0030425">
    <property type="term" value="C:dendrite"/>
    <property type="evidence" value="ECO:0007669"/>
    <property type="project" value="TreeGrafter"/>
</dbReference>
<dbReference type="Proteomes" id="UP001487740">
    <property type="component" value="Unassembled WGS sequence"/>
</dbReference>
<dbReference type="InterPro" id="IPR028103">
    <property type="entry name" value="Spatacsin"/>
</dbReference>
<sequence length="2589" mass="285578">MSAHRNASKVVVVKKWTDSTFTIDTILRADLEANNKGFLAILGDGRLFLTTWLNKKISTKVIEEVSDGCWQRGGEESEVVITRQTGALVRYSLHFDTGLSCSLQLSAPSLLALIRERDSSIRSLRNAKVWGHSQEHILLQPQSDRLVLLATNAGGCPSCHGVMRTPPLRTAHLCYSKIIAQPITGAELYEYELKNCRLHELVSLGLQRVGSQYTEAQLGKKGGVARSRVTLHQVIWPSSMQLSQIREVTLGLSDTLLTVFCLVDDGNTEFYNYLSFDIGLSSMNSHHRFGETVAIIPGTTHHLPDLFLTPDGVAMLMDEDASISSVDSEVDLGELLSGLREGLEEQSMAKVTEVKAMVEQGLSVFLASCNHQEDWVGLAEMRARQYGQLADLLLGYIPQYAQNETSRAFALSLKYLATHHFNSILEEMNNVLKYIDDENISQMVLQMSEQVSFYQRSAEMLQLPETDFQAGHAELYDAWGDKPMKKIVEDAVSKECLKAAESYLQLKPWVYGTVTTSTLLACCIDVAREKATEEAQLNVMLVAIEDYGEALHRLLLSSDDLFEVHMVGRALGARGLLGAGEALAVTVVVAIHRTLPDLLTLPPRRWVELVSQAESCPTKVTAPITVGQVAGWSNLAMMFVLCDLFAYSGEVETLGPVEGAAAWQYLLHQHDLRNLRRWLDREFVAPEEDAGGGEEVPLEEAAWLHPSNRLSRLEGSNGGERGSHTPEPTYSAFNLLSEPLYSSDVESSVRSHDSLDSASVAASEGDTWSVRSFEMHDRRETVWPAERLWPITQAMVDLLKATDPFSDLLLNLLAQRGVFASEERVSAPALVRRLQVSGAMAAVRNLGGEHPCQTFGRDIHRTVLQHMTAKGLPLPAYDYAGDFSPEGMEGVEGPAWTRMVQPFMNLLEVKDRQAVFRACLTNLQVVVEHCHSSQEVLLPAFLTMLYAPSHTLKDFLDLEGDRPTSGQQGSDGELEQLCGLLVQHSLTPQQVVEGLVESFPYLHKVFQKEESNSADVTVYDLLSGAVPFDLTRLFTFQEHNRHGYDEQTKLPCWSDEELVSQHGIHHNLDAMYYLREGRPTYACASLLAASLSSTTPSSKARLEDFRNKVYGVALSSWPDRSVCSACVAVLLMAGLDAEMLRVILTSAYLIYSIRTSWRGKLSQEKKKGHESLVESDISCVLQHLCAVDTRMEAAATLLEMLEASVILSASDRLLDTKGTHGPSDLLASGMPLSPVVETLGKVFQDALTQQQVQTMCEGTRLCVEFALLYSLPWPCKLLTKLAEADQWVIFLVLVQVFNFPKMEVLKAAESFSVVSLREHMTLAISHVCYYKKRTERMGRSARSKRSALYAKIGIKSREGSPSSSQSGDERGRSSSPSDVDASTVDDAMSLTTTETNLDLGVDTWLAKNPKDLFSVLMQCHLQENPPGELITAAAALGLPVLASFAGCYGKDNIILCLTVFLYTKLPHNIKMTLHHRIAKKDIPPPPAGNKPEKDQVPSRKNNCCRACDMGILCCGPVELRLIVLAHMSIGLVHVVSDGLRAFKRHHSLQHLTLAIQEAKGVCNQELMAKRLSDSAKFMNKELEAEQPSTGMGPEWAIAMARDIIATALDEYLTNSHQRRYFISALTAVSQLPPFCNHSINWMLVGQLCEVVGEVRHKISYKELLESFEAGTVKDFAREVVEGLREKRCFSEALQVCQLVDLPVFTIVCGQLRAEFENGKLSVRSSYTGLERFLCRGHKQLCEKTVPPEHACTFFTTISEEVPLSAMQYLCLQYALVWCYKSLPHPHPNTTDSLHSQGPHSPPPQEPVSPQPHTPQSEDPAESLMTTLEHRMWRAYIQSHCNKEAEAGCLSVSLPEVLGRWPWEGEDGVSSLDMGQILKAAGLTPAFLTLSLSSLSNSSMPDTKDGTSCTTAGQAGNEASSSQGNSGDEQDEASSGQQEGDVQEEEDKCWAIQELVDTFIDRGMLVTACRVLIAFGEDSRNMQHLLLLLRLAEGSKMDMAEKEATPQNPVSRRDKQRTLSRSSTRGSIYSTTSLDDDLSTHIAPLSRVVAGLAVGRRTTERIIVLYKVALVLDLSYLYVVHHPNPITLLSLVLRLHRCGMVQLARDLIQAMPIRDADVQSFLVEEAVATIAAGPEATRSSQRDCLLLWEELEAQWKELITLTKDLSGLATQLLDVGQCLGSSYPDQVEKVHSMSVELVVRAHDCFTAASNMEGIGTVLRTALSLTTSLVQHTQWSLLVRLLIGIGRYSEMSYIIDALREHGQFEPLLGRGADPWGKESGLDRALIHYLRSKAPEDTETLQIVALHFMLYSEVAEMWVTEAEKALDQALANTIDLTASTTTASSAASSSSSPTSVTTPRSSSSRGMAGQETPGKGSRPGNRVDSPPSPGVTEACYLEHTDPKLLTQAMQSYAHAAQCFMQDQQFASAMECSRQAELVALQIAHLKKAGTAPVLRLLKLGQSAVTFVITHKLRVCEAQLVGRAYNHTVDWGAALYHQFVRGGDESYLTEYLAVLTLTPEVTLDVVKKLEHEGITRERRARVAILLTHVEESDAVYRVASQLGLKGSIDTCLASPAAPYLRDTVFVQGCTYGQ</sequence>
<keyword evidence="4" id="KW-1185">Reference proteome</keyword>
<dbReference type="EMBL" id="JARAKH010000044">
    <property type="protein sequence ID" value="KAK8379015.1"/>
    <property type="molecule type" value="Genomic_DNA"/>
</dbReference>
<feature type="region of interest" description="Disordered" evidence="1">
    <location>
        <begin position="1355"/>
        <end position="1385"/>
    </location>
</feature>
<dbReference type="PANTHER" id="PTHR13650">
    <property type="entry name" value="SPATACSIN"/>
    <property type="match status" value="1"/>
</dbReference>
<feature type="compositionally biased region" description="Pro residues" evidence="1">
    <location>
        <begin position="1799"/>
        <end position="1812"/>
    </location>
</feature>
<dbReference type="GO" id="GO:0008088">
    <property type="term" value="P:axo-dendritic transport"/>
    <property type="evidence" value="ECO:0007669"/>
    <property type="project" value="TreeGrafter"/>
</dbReference>
<comment type="caution">
    <text evidence="3">The sequence shown here is derived from an EMBL/GenBank/DDBJ whole genome shotgun (WGS) entry which is preliminary data.</text>
</comment>
<dbReference type="InterPro" id="IPR028107">
    <property type="entry name" value="Spatacsin_C_dom"/>
</dbReference>
<protein>
    <recommendedName>
        <fullName evidence="2">Spatacsin C-terminal domain-containing protein</fullName>
    </recommendedName>
</protein>
<feature type="region of interest" description="Disordered" evidence="1">
    <location>
        <begin position="1999"/>
        <end position="2024"/>
    </location>
</feature>
<feature type="compositionally biased region" description="Polar residues" evidence="1">
    <location>
        <begin position="1905"/>
        <end position="1926"/>
    </location>
</feature>
<feature type="compositionally biased region" description="Low complexity" evidence="1">
    <location>
        <begin position="2339"/>
        <end position="2362"/>
    </location>
</feature>
<name>A0AAW0SUR1_SCYPA</name>
<evidence type="ECO:0000313" key="4">
    <source>
        <dbReference type="Proteomes" id="UP001487740"/>
    </source>
</evidence>